<gene>
    <name evidence="3" type="ordered locus">Dalk_3556</name>
</gene>
<protein>
    <submittedName>
        <fullName evidence="3">Phage head morphogenesis protein, SPP1 gp7 family</fullName>
    </submittedName>
</protein>
<dbReference type="InterPro" id="IPR009279">
    <property type="entry name" value="Portal_Mu"/>
</dbReference>
<sequence>MAEEQVKKPETQEVATAKKDIDLFGGWFGHLENPDPVLRTQAGGKGIRLYDEVDRDSHASSVLQTRALAVAGCEYEVRPGADDQRGQDIADFILDALGGFNFTQAVQEWMQAVLYGFRTGEVMWSNKSGGWLPKKIIGKHPRRFSFTFERDLRLLTPENMMDGEPVPDRKFVTFTYGDSDSPYGKGLGQKLWWSVWFKKHGIKFWLTFLEKFGAPTPVGKYPANADDKARQKLLDAIDSIQNETGVIIPEGMTIDFLEATRGGNAGYKELCEYFDRQISKAVLGQTASTEGTPGKLGNEDSQEQIRQDILKADADLLAECLNETLIPWMVDFNYFGVTDYPQMWFRTEPEQDLKALAERDEIILKKIGYKAKSTYIEDTYNIPAPEDGEDYVGGVDAPKAPQAGPESKEDDEPEFAEETETDEFQRELDRMADQRVREAAPLFEAWTNQVMGFVRGAGSLQAAKDGLDSLKDSLGVDSMAARLADALMEADSLGADSIGGADFSEALWGPGTPFKEAMDYFRDKAFRIAGVASADLLDMVKAEILKAMESGSTLEQFMAVMPALFESRGYTALKPWRVNTIWRTNMQVSYQGGRYRQLTSPAIRAARPYWRYMAVLDASSRPEHAAMHGKIFRWDHPVWQTWYPPNGFNCRCTVVSVSKREIERNGWTVETEDPTNTLIEPVDPATGHTMPARYLIPDPGWGNLPFKEAA</sequence>
<feature type="compositionally biased region" description="Acidic residues" evidence="1">
    <location>
        <begin position="408"/>
        <end position="419"/>
    </location>
</feature>
<dbReference type="RefSeq" id="WP_015948301.1">
    <property type="nucleotide sequence ID" value="NC_011768.1"/>
</dbReference>
<organism evidence="3 4">
    <name type="scientific">Desulfatibacillum aliphaticivorans</name>
    <dbReference type="NCBI Taxonomy" id="218208"/>
    <lineage>
        <taxon>Bacteria</taxon>
        <taxon>Pseudomonadati</taxon>
        <taxon>Thermodesulfobacteriota</taxon>
        <taxon>Desulfobacteria</taxon>
        <taxon>Desulfobacterales</taxon>
        <taxon>Desulfatibacillaceae</taxon>
        <taxon>Desulfatibacillum</taxon>
    </lineage>
</organism>
<keyword evidence="4" id="KW-1185">Reference proteome</keyword>
<dbReference type="AlphaFoldDB" id="B8FC39"/>
<evidence type="ECO:0000313" key="3">
    <source>
        <dbReference type="EMBL" id="ACL05244.1"/>
    </source>
</evidence>
<evidence type="ECO:0000313" key="4">
    <source>
        <dbReference type="Proteomes" id="UP000000739"/>
    </source>
</evidence>
<evidence type="ECO:0000259" key="2">
    <source>
        <dbReference type="Pfam" id="PF04233"/>
    </source>
</evidence>
<dbReference type="KEGG" id="dal:Dalk_3556"/>
<name>B8FC39_DESAL</name>
<dbReference type="InterPro" id="IPR006528">
    <property type="entry name" value="Phage_head_morphogenesis_dom"/>
</dbReference>
<accession>B8FC39</accession>
<dbReference type="NCBIfam" id="TIGR01641">
    <property type="entry name" value="phageSPP1_gp7"/>
    <property type="match status" value="1"/>
</dbReference>
<feature type="region of interest" description="Disordered" evidence="1">
    <location>
        <begin position="395"/>
        <end position="419"/>
    </location>
</feature>
<reference evidence="3 4" key="1">
    <citation type="journal article" date="2012" name="Environ. Microbiol.">
        <title>The genome sequence of Desulfatibacillum alkenivorans AK-01: a blueprint for anaerobic alkane oxidation.</title>
        <authorList>
            <person name="Callaghan A.V."/>
            <person name="Morris B.E."/>
            <person name="Pereira I.A."/>
            <person name="McInerney M.J."/>
            <person name="Austin R.N."/>
            <person name="Groves J.T."/>
            <person name="Kukor J.J."/>
            <person name="Suflita J.M."/>
            <person name="Young L.Y."/>
            <person name="Zylstra G.J."/>
            <person name="Wawrik B."/>
        </authorList>
    </citation>
    <scope>NUCLEOTIDE SEQUENCE [LARGE SCALE GENOMIC DNA]</scope>
    <source>
        <strain evidence="3 4">AK-01</strain>
    </source>
</reference>
<dbReference type="HOGENOM" id="CLU_380508_0_0_7"/>
<dbReference type="eggNOG" id="COG4383">
    <property type="taxonomic scope" value="Bacteria"/>
</dbReference>
<dbReference type="EMBL" id="CP001322">
    <property type="protein sequence ID" value="ACL05244.1"/>
    <property type="molecule type" value="Genomic_DNA"/>
</dbReference>
<evidence type="ECO:0000256" key="1">
    <source>
        <dbReference type="SAM" id="MobiDB-lite"/>
    </source>
</evidence>
<dbReference type="Pfam" id="PF04233">
    <property type="entry name" value="Phage_Mu_F"/>
    <property type="match status" value="1"/>
</dbReference>
<dbReference type="eggNOG" id="COG2369">
    <property type="taxonomic scope" value="Bacteria"/>
</dbReference>
<dbReference type="Proteomes" id="UP000000739">
    <property type="component" value="Chromosome"/>
</dbReference>
<proteinExistence type="predicted"/>
<feature type="domain" description="Phage head morphogenesis" evidence="2">
    <location>
        <begin position="540"/>
        <end position="654"/>
    </location>
</feature>
<dbReference type="Pfam" id="PF06074">
    <property type="entry name" value="Portal_Mu"/>
    <property type="match status" value="1"/>
</dbReference>